<name>A0A8B6EPU4_MYTGA</name>
<proteinExistence type="predicted"/>
<gene>
    <name evidence="1" type="ORF">MGAL_10B083997</name>
</gene>
<organism evidence="1 2">
    <name type="scientific">Mytilus galloprovincialis</name>
    <name type="common">Mediterranean mussel</name>
    <dbReference type="NCBI Taxonomy" id="29158"/>
    <lineage>
        <taxon>Eukaryota</taxon>
        <taxon>Metazoa</taxon>
        <taxon>Spiralia</taxon>
        <taxon>Lophotrochozoa</taxon>
        <taxon>Mollusca</taxon>
        <taxon>Bivalvia</taxon>
        <taxon>Autobranchia</taxon>
        <taxon>Pteriomorphia</taxon>
        <taxon>Mytilida</taxon>
        <taxon>Mytiloidea</taxon>
        <taxon>Mytilidae</taxon>
        <taxon>Mytilinae</taxon>
        <taxon>Mytilus</taxon>
    </lineage>
</organism>
<keyword evidence="2" id="KW-1185">Reference proteome</keyword>
<accession>A0A8B6EPU4</accession>
<comment type="caution">
    <text evidence="1">The sequence shown here is derived from an EMBL/GenBank/DDBJ whole genome shotgun (WGS) entry which is preliminary data.</text>
</comment>
<dbReference type="EMBL" id="UYJE01005441">
    <property type="protein sequence ID" value="VDI37410.1"/>
    <property type="molecule type" value="Genomic_DNA"/>
</dbReference>
<protein>
    <submittedName>
        <fullName evidence="1">Uncharacterized protein</fullName>
    </submittedName>
</protein>
<evidence type="ECO:0000313" key="1">
    <source>
        <dbReference type="EMBL" id="VDI37410.1"/>
    </source>
</evidence>
<reference evidence="1" key="1">
    <citation type="submission" date="2018-11" db="EMBL/GenBank/DDBJ databases">
        <authorList>
            <person name="Alioto T."/>
            <person name="Alioto T."/>
        </authorList>
    </citation>
    <scope>NUCLEOTIDE SEQUENCE</scope>
</reference>
<evidence type="ECO:0000313" key="2">
    <source>
        <dbReference type="Proteomes" id="UP000596742"/>
    </source>
</evidence>
<sequence>MSINLHDFMCCYEAGAPSINNKYSRQKTFCVGKVPELVCNLLKVSLHTTDKDRCKDEYPVMYIMEKFPCLAALGFTVPVSERLEINQVEDKYITNKLLLELNTIKEKSNGQYTYQDVLNWISSLCGK</sequence>
<dbReference type="AlphaFoldDB" id="A0A8B6EPU4"/>
<dbReference type="Proteomes" id="UP000596742">
    <property type="component" value="Unassembled WGS sequence"/>
</dbReference>